<keyword evidence="2" id="KW-0812">Transmembrane</keyword>
<sequence>MYLGYVCTIGLWGIHGWKEKNDEDNSLQVNWTTLPCNIPFQAIELQKHQAKKINISAIVGASHSILLNAGNGACVIHIGSPAPEDNSGKQIPSVITYVKPIHGSYLLALIVLVSGGACAFYKLKQRGQHLDGVPYQELAMGQPETHSAVNVETAEGWDQDWDEEKGVKSPGGKRLRNGHANGAAFKSSNTMGK</sequence>
<dbReference type="InterPro" id="IPR055780">
    <property type="entry name" value="DUF7356"/>
</dbReference>
<keyword evidence="2" id="KW-1133">Transmembrane helix</keyword>
<evidence type="ECO:0000313" key="5">
    <source>
        <dbReference type="Proteomes" id="UP000585474"/>
    </source>
</evidence>
<evidence type="ECO:0000259" key="3">
    <source>
        <dbReference type="Pfam" id="PF24053"/>
    </source>
</evidence>
<gene>
    <name evidence="4" type="ORF">Acr_03g0012390</name>
</gene>
<organism evidence="4 5">
    <name type="scientific">Actinidia rufa</name>
    <dbReference type="NCBI Taxonomy" id="165716"/>
    <lineage>
        <taxon>Eukaryota</taxon>
        <taxon>Viridiplantae</taxon>
        <taxon>Streptophyta</taxon>
        <taxon>Embryophyta</taxon>
        <taxon>Tracheophyta</taxon>
        <taxon>Spermatophyta</taxon>
        <taxon>Magnoliopsida</taxon>
        <taxon>eudicotyledons</taxon>
        <taxon>Gunneridae</taxon>
        <taxon>Pentapetalae</taxon>
        <taxon>asterids</taxon>
        <taxon>Ericales</taxon>
        <taxon>Actinidiaceae</taxon>
        <taxon>Actinidia</taxon>
    </lineage>
</organism>
<dbReference type="AlphaFoldDB" id="A0A7J0EDF3"/>
<reference evidence="4 5" key="1">
    <citation type="submission" date="2019-07" db="EMBL/GenBank/DDBJ databases">
        <title>De Novo Assembly of kiwifruit Actinidia rufa.</title>
        <authorList>
            <person name="Sugita-Konishi S."/>
            <person name="Sato K."/>
            <person name="Mori E."/>
            <person name="Abe Y."/>
            <person name="Kisaki G."/>
            <person name="Hamano K."/>
            <person name="Suezawa K."/>
            <person name="Otani M."/>
            <person name="Fukuda T."/>
            <person name="Manabe T."/>
            <person name="Gomi K."/>
            <person name="Tabuchi M."/>
            <person name="Akimitsu K."/>
            <person name="Kataoka I."/>
        </authorList>
    </citation>
    <scope>NUCLEOTIDE SEQUENCE [LARGE SCALE GENOMIC DNA]</scope>
    <source>
        <strain evidence="5">cv. Fuchu</strain>
    </source>
</reference>
<feature type="region of interest" description="Disordered" evidence="1">
    <location>
        <begin position="160"/>
        <end position="193"/>
    </location>
</feature>
<dbReference type="EMBL" id="BJWL01000003">
    <property type="protein sequence ID" value="GFY84465.1"/>
    <property type="molecule type" value="Genomic_DNA"/>
</dbReference>
<feature type="transmembrane region" description="Helical" evidence="2">
    <location>
        <begin position="103"/>
        <end position="121"/>
    </location>
</feature>
<keyword evidence="2" id="KW-0472">Membrane</keyword>
<keyword evidence="5" id="KW-1185">Reference proteome</keyword>
<protein>
    <recommendedName>
        <fullName evidence="3">DUF7356 domain-containing protein</fullName>
    </recommendedName>
</protein>
<name>A0A7J0EDF3_9ERIC</name>
<evidence type="ECO:0000256" key="2">
    <source>
        <dbReference type="SAM" id="Phobius"/>
    </source>
</evidence>
<comment type="caution">
    <text evidence="4">The sequence shown here is derived from an EMBL/GenBank/DDBJ whole genome shotgun (WGS) entry which is preliminary data.</text>
</comment>
<evidence type="ECO:0000256" key="1">
    <source>
        <dbReference type="SAM" id="MobiDB-lite"/>
    </source>
</evidence>
<proteinExistence type="predicted"/>
<dbReference type="PANTHER" id="PTHR34200">
    <property type="entry name" value="DENTIN SIALOPHOSPHOPROTEIN-LIKE ISOFORM X1"/>
    <property type="match status" value="1"/>
</dbReference>
<dbReference type="PANTHER" id="PTHR34200:SF2">
    <property type="entry name" value="TRANSMEMBRANE PROTEIN"/>
    <property type="match status" value="1"/>
</dbReference>
<dbReference type="OrthoDB" id="785602at2759"/>
<accession>A0A7J0EDF3</accession>
<dbReference type="Proteomes" id="UP000585474">
    <property type="component" value="Unassembled WGS sequence"/>
</dbReference>
<evidence type="ECO:0000313" key="4">
    <source>
        <dbReference type="EMBL" id="GFY84465.1"/>
    </source>
</evidence>
<dbReference type="Pfam" id="PF24053">
    <property type="entry name" value="DUF7356"/>
    <property type="match status" value="1"/>
</dbReference>
<feature type="domain" description="DUF7356" evidence="3">
    <location>
        <begin position="20"/>
        <end position="81"/>
    </location>
</feature>